<dbReference type="AlphaFoldDB" id="A0A9X1XL46"/>
<dbReference type="RefSeq" id="WP_248009054.1">
    <property type="nucleotide sequence ID" value="NZ_JAJHVV010000006.1"/>
</dbReference>
<dbReference type="EMBL" id="JAJHVV010000006">
    <property type="protein sequence ID" value="MCK6263728.1"/>
    <property type="molecule type" value="Genomic_DNA"/>
</dbReference>
<dbReference type="Proteomes" id="UP001139559">
    <property type="component" value="Unassembled WGS sequence"/>
</dbReference>
<dbReference type="GO" id="GO:0000455">
    <property type="term" value="P:enzyme-directed rRNA pseudouridine synthesis"/>
    <property type="evidence" value="ECO:0007669"/>
    <property type="project" value="TreeGrafter"/>
</dbReference>
<keyword evidence="1" id="KW-0175">Coiled coil</keyword>
<dbReference type="Gene3D" id="3.30.2350.10">
    <property type="entry name" value="Pseudouridine synthase"/>
    <property type="match status" value="1"/>
</dbReference>
<evidence type="ECO:0000256" key="1">
    <source>
        <dbReference type="SAM" id="Coils"/>
    </source>
</evidence>
<protein>
    <submittedName>
        <fullName evidence="4">Pseudouridine synthase</fullName>
    </submittedName>
</protein>
<dbReference type="GO" id="GO:0003723">
    <property type="term" value="F:RNA binding"/>
    <property type="evidence" value="ECO:0007669"/>
    <property type="project" value="InterPro"/>
</dbReference>
<evidence type="ECO:0000256" key="2">
    <source>
        <dbReference type="SAM" id="MobiDB-lite"/>
    </source>
</evidence>
<comment type="caution">
    <text evidence="4">The sequence shown here is derived from an EMBL/GenBank/DDBJ whole genome shotgun (WGS) entry which is preliminary data.</text>
</comment>
<dbReference type="InterPro" id="IPR050188">
    <property type="entry name" value="RluA_PseudoU_synthase"/>
</dbReference>
<organism evidence="4 5">
    <name type="scientific">Vibrio amylolyticus</name>
    <dbReference type="NCBI Taxonomy" id="2847292"/>
    <lineage>
        <taxon>Bacteria</taxon>
        <taxon>Pseudomonadati</taxon>
        <taxon>Pseudomonadota</taxon>
        <taxon>Gammaproteobacteria</taxon>
        <taxon>Vibrionales</taxon>
        <taxon>Vibrionaceae</taxon>
        <taxon>Vibrio</taxon>
    </lineage>
</organism>
<dbReference type="Pfam" id="PF00849">
    <property type="entry name" value="PseudoU_synth_2"/>
    <property type="match status" value="1"/>
</dbReference>
<accession>A0A9X1XL46</accession>
<sequence length="558" mass="63908">MTTPNNTQTKFTSFSTSIDHIALPKYFTFPYYYQPHALAHIAMNELQSYLSSQTEWSHDFDSQGKMFAVLVVKTKDGKLGYLSSYAGNDKTPQFFVDSIIPSSKQDKILNLLRQELATVKQTLVALETATELNQLKSDLLEKQRASQLEISQFQAEMKDGKKRRKEERSKAEEQFSLESDRERLAAVVRTLGDQSSSEKRTFKALKTKWQQTISELLGKITQSEAEIQDKRDEYQRLDLSLKVEEQRSILLLNQSGQSKSLFELFFQKDGNHEPIAGSIDQNLPKLLQAAYQLSLKPIALGEFWWGSSPYDQIRQHKNLYPVCQSKCYEILDHMLEGIETDESPLEITPSLNKELDIVYEDNVLVVVNKPAEFLSVSGKYINDSVHARMAKRYPHATGPLVVHRLDMSTSGLLVFTLTAETNKHVQQQFIERSVEKRYTALLEGTIERRQGIIDLPLAGDMEDRPRQMVSHERGRNAETRFEVLSVENNRTKVHLYPKTGRTHQLRVHCAHQAGLNTPIVGDDLYGFKDSRLHLHAGYLKLRHPITEQEMAFEVPSDF</sequence>
<feature type="compositionally biased region" description="Basic and acidic residues" evidence="2">
    <location>
        <begin position="166"/>
        <end position="175"/>
    </location>
</feature>
<evidence type="ECO:0000313" key="4">
    <source>
        <dbReference type="EMBL" id="MCK6263728.1"/>
    </source>
</evidence>
<evidence type="ECO:0000313" key="5">
    <source>
        <dbReference type="Proteomes" id="UP001139559"/>
    </source>
</evidence>
<dbReference type="InterPro" id="IPR006145">
    <property type="entry name" value="PsdUridine_synth_RsuA/RluA"/>
</dbReference>
<dbReference type="GO" id="GO:0140098">
    <property type="term" value="F:catalytic activity, acting on RNA"/>
    <property type="evidence" value="ECO:0007669"/>
    <property type="project" value="UniProtKB-ARBA"/>
</dbReference>
<feature type="domain" description="Pseudouridine synthase RsuA/RluA-like" evidence="3">
    <location>
        <begin position="364"/>
        <end position="511"/>
    </location>
</feature>
<dbReference type="PANTHER" id="PTHR21600:SF89">
    <property type="entry name" value="RIBOSOMAL LARGE SUBUNIT PSEUDOURIDINE SYNTHASE A"/>
    <property type="match status" value="1"/>
</dbReference>
<dbReference type="InterPro" id="IPR020103">
    <property type="entry name" value="PsdUridine_synth_cat_dom_sf"/>
</dbReference>
<feature type="coiled-coil region" evidence="1">
    <location>
        <begin position="213"/>
        <end position="247"/>
    </location>
</feature>
<keyword evidence="5" id="KW-1185">Reference proteome</keyword>
<dbReference type="PROSITE" id="PS01129">
    <property type="entry name" value="PSI_RLU"/>
    <property type="match status" value="1"/>
</dbReference>
<proteinExistence type="predicted"/>
<reference evidence="4" key="1">
    <citation type="submission" date="2021-11" db="EMBL/GenBank/DDBJ databases">
        <title>Vibrio ZSDE26 sp. nov. and Vibrio ZSDZ34 sp. nov., isolated from coastal seawater in Qingdao.</title>
        <authorList>
            <person name="Zhang P."/>
        </authorList>
    </citation>
    <scope>NUCLEOTIDE SEQUENCE</scope>
    <source>
        <strain evidence="4">ZSDE26</strain>
    </source>
</reference>
<dbReference type="InterPro" id="IPR006224">
    <property type="entry name" value="PsdUridine_synth_RluA-like_CS"/>
</dbReference>
<evidence type="ECO:0000259" key="3">
    <source>
        <dbReference type="Pfam" id="PF00849"/>
    </source>
</evidence>
<name>A0A9X1XL46_9VIBR</name>
<dbReference type="GO" id="GO:0009982">
    <property type="term" value="F:pseudouridine synthase activity"/>
    <property type="evidence" value="ECO:0007669"/>
    <property type="project" value="InterPro"/>
</dbReference>
<dbReference type="PANTHER" id="PTHR21600">
    <property type="entry name" value="MITOCHONDRIAL RNA PSEUDOURIDINE SYNTHASE"/>
    <property type="match status" value="1"/>
</dbReference>
<dbReference type="CDD" id="cd02869">
    <property type="entry name" value="PseudoU_synth_RluA_like"/>
    <property type="match status" value="1"/>
</dbReference>
<feature type="region of interest" description="Disordered" evidence="2">
    <location>
        <begin position="156"/>
        <end position="175"/>
    </location>
</feature>
<dbReference type="SUPFAM" id="SSF55120">
    <property type="entry name" value="Pseudouridine synthase"/>
    <property type="match status" value="1"/>
</dbReference>
<gene>
    <name evidence="4" type="ORF">KP803_10630</name>
</gene>